<proteinExistence type="predicted"/>
<organism evidence="1 2">
    <name type="scientific">Auritidibacter ignavus</name>
    <dbReference type="NCBI Taxonomy" id="678932"/>
    <lineage>
        <taxon>Bacteria</taxon>
        <taxon>Bacillati</taxon>
        <taxon>Actinomycetota</taxon>
        <taxon>Actinomycetes</taxon>
        <taxon>Micrococcales</taxon>
        <taxon>Micrococcaceae</taxon>
        <taxon>Auritidibacter</taxon>
    </lineage>
</organism>
<keyword evidence="2" id="KW-1185">Reference proteome</keyword>
<gene>
    <name evidence="1" type="ORF">QDX21_03345</name>
</gene>
<protein>
    <submittedName>
        <fullName evidence="1">Uncharacterized protein</fullName>
    </submittedName>
</protein>
<dbReference type="Proteomes" id="UP001224674">
    <property type="component" value="Chromosome"/>
</dbReference>
<evidence type="ECO:0000313" key="1">
    <source>
        <dbReference type="EMBL" id="WGH93846.1"/>
    </source>
</evidence>
<evidence type="ECO:0000313" key="2">
    <source>
        <dbReference type="Proteomes" id="UP001224674"/>
    </source>
</evidence>
<sequence length="126" mass="14860">MNDMDNAQARDYYTELANYALEKIDDVQQQYPTIIGPYGANITRGIYKPWNLRIVAAWSSKAKNRLDDLEYQRTHFPVFQEKQPKLDHMPLFDLCWTQKDVDEAITSLKKQCEIMEESMNQKRAKP</sequence>
<dbReference type="EMBL" id="CP122566">
    <property type="protein sequence ID" value="WGH93846.1"/>
    <property type="molecule type" value="Genomic_DNA"/>
</dbReference>
<dbReference type="RefSeq" id="WP_279675130.1">
    <property type="nucleotide sequence ID" value="NZ_CP122565.1"/>
</dbReference>
<reference evidence="1 2" key="1">
    <citation type="submission" date="2023-03" db="EMBL/GenBank/DDBJ databases">
        <title>Complete genome sequences of several Auritidibacter ignavus strains isolated from ear infections.</title>
        <authorList>
            <person name="Baehr T."/>
            <person name="Baumhoegger A.M."/>
        </authorList>
    </citation>
    <scope>NUCLEOTIDE SEQUENCE [LARGE SCALE GENOMIC DNA]</scope>
    <source>
        <strain evidence="1 2">BABAE-6</strain>
    </source>
</reference>
<accession>A0AAJ6AI26</accession>
<dbReference type="AlphaFoldDB" id="A0AAJ6AI26"/>
<name>A0AAJ6AI26_9MICC</name>